<dbReference type="InterPro" id="IPR000504">
    <property type="entry name" value="RRM_dom"/>
</dbReference>
<dbReference type="AlphaFoldDB" id="A0AAV9NJU4"/>
<dbReference type="SUPFAM" id="SSF54928">
    <property type="entry name" value="RNA-binding domain, RBD"/>
    <property type="match status" value="1"/>
</dbReference>
<dbReference type="Pfam" id="PF04818">
    <property type="entry name" value="CID"/>
    <property type="match status" value="1"/>
</dbReference>
<dbReference type="GO" id="GO:0017070">
    <property type="term" value="F:U6 snRNA binding"/>
    <property type="evidence" value="ECO:0007669"/>
    <property type="project" value="TreeGrafter"/>
</dbReference>
<feature type="compositionally biased region" description="Low complexity" evidence="8">
    <location>
        <begin position="639"/>
        <end position="671"/>
    </location>
</feature>
<keyword evidence="3" id="KW-0747">Spliceosome</keyword>
<dbReference type="GO" id="GO:0010629">
    <property type="term" value="P:negative regulation of gene expression"/>
    <property type="evidence" value="ECO:0007669"/>
    <property type="project" value="UniProtKB-ARBA"/>
</dbReference>
<dbReference type="EMBL" id="JAVRRD010000005">
    <property type="protein sequence ID" value="KAK5058531.1"/>
    <property type="molecule type" value="Genomic_DNA"/>
</dbReference>
<evidence type="ECO:0000259" key="9">
    <source>
        <dbReference type="PROSITE" id="PS50102"/>
    </source>
</evidence>
<dbReference type="GO" id="GO:0071007">
    <property type="term" value="C:U2-type catalytic step 2 spliceosome"/>
    <property type="evidence" value="ECO:0007669"/>
    <property type="project" value="TreeGrafter"/>
</dbReference>
<dbReference type="PANTHER" id="PTHR14089:SF2">
    <property type="entry name" value="PRE-MRNA-SPLICING FACTOR CWC2"/>
    <property type="match status" value="1"/>
</dbReference>
<evidence type="ECO:0000256" key="1">
    <source>
        <dbReference type="ARBA" id="ARBA00004123"/>
    </source>
</evidence>
<reference evidence="11 12" key="1">
    <citation type="submission" date="2023-08" db="EMBL/GenBank/DDBJ databases">
        <title>Black Yeasts Isolated from many extreme environments.</title>
        <authorList>
            <person name="Coleine C."/>
            <person name="Stajich J.E."/>
            <person name="Selbmann L."/>
        </authorList>
    </citation>
    <scope>NUCLEOTIDE SEQUENCE [LARGE SCALE GENOMIC DNA]</scope>
    <source>
        <strain evidence="11 12">CCFEE 5792</strain>
    </source>
</reference>
<dbReference type="Pfam" id="PF00076">
    <property type="entry name" value="RRM_1"/>
    <property type="match status" value="1"/>
</dbReference>
<dbReference type="GO" id="GO:0031124">
    <property type="term" value="P:mRNA 3'-end processing"/>
    <property type="evidence" value="ECO:0007669"/>
    <property type="project" value="UniProtKB-ARBA"/>
</dbReference>
<dbReference type="GO" id="GO:0006369">
    <property type="term" value="P:termination of RNA polymerase II transcription"/>
    <property type="evidence" value="ECO:0007669"/>
    <property type="project" value="UniProtKB-ARBA"/>
</dbReference>
<accession>A0AAV9NJU4</accession>
<evidence type="ECO:0000256" key="6">
    <source>
        <dbReference type="ARBA" id="ARBA00023242"/>
    </source>
</evidence>
<dbReference type="Proteomes" id="UP001358417">
    <property type="component" value="Unassembled WGS sequence"/>
</dbReference>
<dbReference type="RefSeq" id="XP_064709054.1">
    <property type="nucleotide sequence ID" value="XM_064854328.1"/>
</dbReference>
<feature type="region of interest" description="Disordered" evidence="8">
    <location>
        <begin position="587"/>
        <end position="671"/>
    </location>
</feature>
<keyword evidence="4 7" id="KW-0694">RNA-binding</keyword>
<evidence type="ECO:0008006" key="13">
    <source>
        <dbReference type="Google" id="ProtNLM"/>
    </source>
</evidence>
<feature type="domain" description="RRM" evidence="9">
    <location>
        <begin position="459"/>
        <end position="529"/>
    </location>
</feature>
<comment type="subcellular location">
    <subcellularLocation>
        <location evidence="1">Nucleus</location>
    </subcellularLocation>
</comment>
<evidence type="ECO:0000259" key="10">
    <source>
        <dbReference type="PROSITE" id="PS51391"/>
    </source>
</evidence>
<feature type="compositionally biased region" description="Basic and acidic residues" evidence="8">
    <location>
        <begin position="401"/>
        <end position="415"/>
    </location>
</feature>
<comment type="caution">
    <text evidence="11">The sequence shown here is derived from an EMBL/GenBank/DDBJ whole genome shotgun (WGS) entry which is preliminary data.</text>
</comment>
<name>A0AAV9NJU4_9EURO</name>
<evidence type="ECO:0000256" key="7">
    <source>
        <dbReference type="PROSITE-ProRule" id="PRU00176"/>
    </source>
</evidence>
<evidence type="ECO:0000313" key="12">
    <source>
        <dbReference type="Proteomes" id="UP001358417"/>
    </source>
</evidence>
<dbReference type="Pfam" id="PF21380">
    <property type="entry name" value="Nrd1-Seb1_dom2"/>
    <property type="match status" value="1"/>
</dbReference>
<feature type="compositionally biased region" description="Basic and acidic residues" evidence="8">
    <location>
        <begin position="614"/>
        <end position="632"/>
    </location>
</feature>
<feature type="compositionally biased region" description="Basic and acidic residues" evidence="8">
    <location>
        <begin position="380"/>
        <end position="389"/>
    </location>
</feature>
<dbReference type="GeneID" id="89978949"/>
<dbReference type="InterPro" id="IPR039171">
    <property type="entry name" value="Cwc2/Slt11"/>
</dbReference>
<sequence length="671" mass="72710">MSSAVAELDSILQSMLNLKPPGVSGSKISAITTLCTANIQSESVLIQKIYTHFKKTPGTHKLGVLYVVDSVTRQWVDQARKAGQQLGSAAPDGTFAAGVTRVTELLPVLMNDITATAPEDQKVKIKKLLEIWERSNTFPTPLLISLKEKLDAPRVSTTPEGSPIPGFVPFGQTNSTNPVTAASTSSSQQDTSAILEALKNMAKQNAAPQQTPVVPAQTSLNNLLGAHNGTLQPNSTVNPGLAPTANNAQGVNSLGAMWAGMNNGAQSQSPANVPQNPLAAFLPQPQAPVTMAQNPAPVTQDTQTQIQLLQLLAAQGIPPDQWATALQLLNMQGATGGINGVPFPPPVTANNWGGQAGGQSRDAHTRSPPSQYRRRSRSPGYDRRRDLSPRRRRDSPGPDQYRNDRDGRRSNDYRQRSPPGRRGRSPSPAGADQKLPPPGPKAISRDTNLPKGHIKVFSRTLFVGGVTSSEAHLRSLFAQYGTVQTCIVNVDKRHAFVKMINRRDAEKARDGMEEYKTGDTQLRTKWGVGFGPRDCSDYQTGVSIIPIERLTDADRKWLLTAEYGGTGGLPIEQYMVVEEPDIEIGAGVSSKAMSRRIATDQGGRRGPQSSRLPGGRDDRHRDDDRRHDRNDRSGANMGSMPSFPMNFNNPNGMPVFPPGFQFPFQQQNQQD</sequence>
<dbReference type="SMART" id="SM00582">
    <property type="entry name" value="RPR"/>
    <property type="match status" value="1"/>
</dbReference>
<evidence type="ECO:0000256" key="4">
    <source>
        <dbReference type="ARBA" id="ARBA00022884"/>
    </source>
</evidence>
<dbReference type="CDD" id="cd16984">
    <property type="entry name" value="CID_Nrd1_like"/>
    <property type="match status" value="1"/>
</dbReference>
<evidence type="ECO:0000256" key="3">
    <source>
        <dbReference type="ARBA" id="ARBA00022728"/>
    </source>
</evidence>
<dbReference type="SUPFAM" id="SSF48464">
    <property type="entry name" value="ENTH/VHS domain"/>
    <property type="match status" value="1"/>
</dbReference>
<keyword evidence="12" id="KW-1185">Reference proteome</keyword>
<gene>
    <name evidence="11" type="ORF">LTR84_010794</name>
</gene>
<dbReference type="Gene3D" id="1.25.40.90">
    <property type="match status" value="1"/>
</dbReference>
<keyword evidence="6" id="KW-0539">Nucleus</keyword>
<dbReference type="InterPro" id="IPR006569">
    <property type="entry name" value="CID_dom"/>
</dbReference>
<dbReference type="FunFam" id="3.30.70.330:FF:000397">
    <property type="entry name" value="RNA binding protein Nrd1"/>
    <property type="match status" value="1"/>
</dbReference>
<dbReference type="GO" id="GO:0036002">
    <property type="term" value="F:pre-mRNA binding"/>
    <property type="evidence" value="ECO:0007669"/>
    <property type="project" value="TreeGrafter"/>
</dbReference>
<dbReference type="GO" id="GO:0008380">
    <property type="term" value="P:RNA splicing"/>
    <property type="evidence" value="ECO:0007669"/>
    <property type="project" value="UniProtKB-KW"/>
</dbReference>
<keyword evidence="5" id="KW-0508">mRNA splicing</keyword>
<dbReference type="GO" id="GO:0000974">
    <property type="term" value="C:Prp19 complex"/>
    <property type="evidence" value="ECO:0007669"/>
    <property type="project" value="TreeGrafter"/>
</dbReference>
<dbReference type="PANTHER" id="PTHR14089">
    <property type="entry name" value="PRE-MRNA-SPLICING FACTOR RBM22"/>
    <property type="match status" value="1"/>
</dbReference>
<protein>
    <recommendedName>
        <fullName evidence="13">RNA binding protein Nrd1</fullName>
    </recommendedName>
</protein>
<dbReference type="InterPro" id="IPR008942">
    <property type="entry name" value="ENTH_VHS"/>
</dbReference>
<proteinExistence type="predicted"/>
<evidence type="ECO:0000313" key="11">
    <source>
        <dbReference type="EMBL" id="KAK5058531.1"/>
    </source>
</evidence>
<keyword evidence="3" id="KW-0507">mRNA processing</keyword>
<organism evidence="11 12">
    <name type="scientific">Exophiala bonariae</name>
    <dbReference type="NCBI Taxonomy" id="1690606"/>
    <lineage>
        <taxon>Eukaryota</taxon>
        <taxon>Fungi</taxon>
        <taxon>Dikarya</taxon>
        <taxon>Ascomycota</taxon>
        <taxon>Pezizomycotina</taxon>
        <taxon>Eurotiomycetes</taxon>
        <taxon>Chaetothyriomycetidae</taxon>
        <taxon>Chaetothyriales</taxon>
        <taxon>Herpotrichiellaceae</taxon>
        <taxon>Exophiala</taxon>
    </lineage>
</organism>
<dbReference type="Gene3D" id="3.30.70.330">
    <property type="match status" value="1"/>
</dbReference>
<dbReference type="SMART" id="SM00360">
    <property type="entry name" value="RRM"/>
    <property type="match status" value="1"/>
</dbReference>
<dbReference type="PROSITE" id="PS51391">
    <property type="entry name" value="CID"/>
    <property type="match status" value="1"/>
</dbReference>
<feature type="domain" description="CID" evidence="10">
    <location>
        <begin position="1"/>
        <end position="154"/>
    </location>
</feature>
<evidence type="ECO:0000256" key="5">
    <source>
        <dbReference type="ARBA" id="ARBA00023187"/>
    </source>
</evidence>
<dbReference type="FunFam" id="1.25.40.90:FF:000026">
    <property type="entry name" value="RNA binding protein Nrd1"/>
    <property type="match status" value="1"/>
</dbReference>
<evidence type="ECO:0000256" key="8">
    <source>
        <dbReference type="SAM" id="MobiDB-lite"/>
    </source>
</evidence>
<dbReference type="GO" id="GO:0071006">
    <property type="term" value="C:U2-type catalytic step 1 spliceosome"/>
    <property type="evidence" value="ECO:0007669"/>
    <property type="project" value="TreeGrafter"/>
</dbReference>
<feature type="region of interest" description="Disordered" evidence="8">
    <location>
        <begin position="340"/>
        <end position="450"/>
    </location>
</feature>
<dbReference type="InterPro" id="IPR035979">
    <property type="entry name" value="RBD_domain_sf"/>
</dbReference>
<dbReference type="GO" id="GO:0031126">
    <property type="term" value="P:sno(s)RNA 3'-end processing"/>
    <property type="evidence" value="ECO:0007669"/>
    <property type="project" value="UniProtKB-ARBA"/>
</dbReference>
<dbReference type="InterPro" id="IPR012677">
    <property type="entry name" value="Nucleotide-bd_a/b_plait_sf"/>
</dbReference>
<dbReference type="InterPro" id="IPR048892">
    <property type="entry name" value="Nrd1_Seb1_dom2"/>
</dbReference>
<evidence type="ECO:0000256" key="2">
    <source>
        <dbReference type="ARBA" id="ARBA00022553"/>
    </source>
</evidence>
<dbReference type="PROSITE" id="PS50102">
    <property type="entry name" value="RRM"/>
    <property type="match status" value="1"/>
</dbReference>
<keyword evidence="2" id="KW-0597">Phosphoprotein</keyword>